<sequence>MFPLLIPASHSLKG</sequence>
<dbReference type="EMBL" id="GBXM01063903">
    <property type="protein sequence ID" value="JAH44674.1"/>
    <property type="molecule type" value="Transcribed_RNA"/>
</dbReference>
<protein>
    <submittedName>
        <fullName evidence="1">Uncharacterized protein</fullName>
    </submittedName>
</protein>
<accession>A0A0E9STH6</accession>
<organism evidence="1">
    <name type="scientific">Anguilla anguilla</name>
    <name type="common">European freshwater eel</name>
    <name type="synonym">Muraena anguilla</name>
    <dbReference type="NCBI Taxonomy" id="7936"/>
    <lineage>
        <taxon>Eukaryota</taxon>
        <taxon>Metazoa</taxon>
        <taxon>Chordata</taxon>
        <taxon>Craniata</taxon>
        <taxon>Vertebrata</taxon>
        <taxon>Euteleostomi</taxon>
        <taxon>Actinopterygii</taxon>
        <taxon>Neopterygii</taxon>
        <taxon>Teleostei</taxon>
        <taxon>Anguilliformes</taxon>
        <taxon>Anguillidae</taxon>
        <taxon>Anguilla</taxon>
    </lineage>
</organism>
<reference evidence="1" key="2">
    <citation type="journal article" date="2015" name="Fish Shellfish Immunol.">
        <title>Early steps in the European eel (Anguilla anguilla)-Vibrio vulnificus interaction in the gills: Role of the RtxA13 toxin.</title>
        <authorList>
            <person name="Callol A."/>
            <person name="Pajuelo D."/>
            <person name="Ebbesson L."/>
            <person name="Teles M."/>
            <person name="MacKenzie S."/>
            <person name="Amaro C."/>
        </authorList>
    </citation>
    <scope>NUCLEOTIDE SEQUENCE</scope>
</reference>
<name>A0A0E9STH6_ANGAN</name>
<proteinExistence type="predicted"/>
<evidence type="ECO:0000313" key="1">
    <source>
        <dbReference type="EMBL" id="JAH44674.1"/>
    </source>
</evidence>
<reference evidence="1" key="1">
    <citation type="submission" date="2014-11" db="EMBL/GenBank/DDBJ databases">
        <authorList>
            <person name="Amaro Gonzalez C."/>
        </authorList>
    </citation>
    <scope>NUCLEOTIDE SEQUENCE</scope>
</reference>